<gene>
    <name evidence="1" type="ordered locus">Sinac_4132</name>
</gene>
<name>L0DGD6_SINAD</name>
<dbReference type="Proteomes" id="UP000010798">
    <property type="component" value="Chromosome"/>
</dbReference>
<evidence type="ECO:0000313" key="2">
    <source>
        <dbReference type="Proteomes" id="UP000010798"/>
    </source>
</evidence>
<dbReference type="OrthoDB" id="10010908at2"/>
<proteinExistence type="predicted"/>
<dbReference type="HOGENOM" id="CLU_2234781_0_0_0"/>
<sequence length="105" mass="12142">MRVPKFRIRTLMIAVAVLGIAFGGHAGFQRMNQRMQRFLFLARHHLQQGVVNRLHLEGLVAHGAAKADIEKYRMRSEYHHALSLKYKYASRHPWLAVSSDPPEPR</sequence>
<protein>
    <submittedName>
        <fullName evidence="1">Uncharacterized protein</fullName>
    </submittedName>
</protein>
<dbReference type="RefSeq" id="WP_015247471.1">
    <property type="nucleotide sequence ID" value="NC_019892.1"/>
</dbReference>
<accession>L0DGD6</accession>
<evidence type="ECO:0000313" key="1">
    <source>
        <dbReference type="EMBL" id="AGA28342.1"/>
    </source>
</evidence>
<reference evidence="1 2" key="1">
    <citation type="submission" date="2012-02" db="EMBL/GenBank/DDBJ databases">
        <title>Complete sequence of chromosome of Singulisphaera acidiphila DSM 18658.</title>
        <authorList>
            <consortium name="US DOE Joint Genome Institute (JGI-PGF)"/>
            <person name="Lucas S."/>
            <person name="Copeland A."/>
            <person name="Lapidus A."/>
            <person name="Glavina del Rio T."/>
            <person name="Dalin E."/>
            <person name="Tice H."/>
            <person name="Bruce D."/>
            <person name="Goodwin L."/>
            <person name="Pitluck S."/>
            <person name="Peters L."/>
            <person name="Ovchinnikova G."/>
            <person name="Chertkov O."/>
            <person name="Kyrpides N."/>
            <person name="Mavromatis K."/>
            <person name="Ivanova N."/>
            <person name="Brettin T."/>
            <person name="Detter J.C."/>
            <person name="Han C."/>
            <person name="Larimer F."/>
            <person name="Land M."/>
            <person name="Hauser L."/>
            <person name="Markowitz V."/>
            <person name="Cheng J.-F."/>
            <person name="Hugenholtz P."/>
            <person name="Woyke T."/>
            <person name="Wu D."/>
            <person name="Tindall B."/>
            <person name="Pomrenke H."/>
            <person name="Brambilla E."/>
            <person name="Klenk H.-P."/>
            <person name="Eisen J.A."/>
        </authorList>
    </citation>
    <scope>NUCLEOTIDE SEQUENCE [LARGE SCALE GENOMIC DNA]</scope>
    <source>
        <strain evidence="2">ATCC BAA-1392 / DSM 18658 / VKM B-2454 / MOB10</strain>
    </source>
</reference>
<dbReference type="EMBL" id="CP003364">
    <property type="protein sequence ID" value="AGA28342.1"/>
    <property type="molecule type" value="Genomic_DNA"/>
</dbReference>
<organism evidence="1 2">
    <name type="scientific">Singulisphaera acidiphila (strain ATCC BAA-1392 / DSM 18658 / VKM B-2454 / MOB10)</name>
    <dbReference type="NCBI Taxonomy" id="886293"/>
    <lineage>
        <taxon>Bacteria</taxon>
        <taxon>Pseudomonadati</taxon>
        <taxon>Planctomycetota</taxon>
        <taxon>Planctomycetia</taxon>
        <taxon>Isosphaerales</taxon>
        <taxon>Isosphaeraceae</taxon>
        <taxon>Singulisphaera</taxon>
    </lineage>
</organism>
<keyword evidence="2" id="KW-1185">Reference proteome</keyword>
<dbReference type="AlphaFoldDB" id="L0DGD6"/>
<dbReference type="KEGG" id="saci:Sinac_4132"/>